<dbReference type="PANTHER" id="PTHR30589:SF0">
    <property type="entry name" value="PHOSPHATIDYLGLYCEROL--PROLIPOPROTEIN DIACYLGLYCERYL TRANSFERASE"/>
    <property type="match status" value="1"/>
</dbReference>
<accession>A0A1G9I438</accession>
<gene>
    <name evidence="7" type="primary">lgt</name>
    <name evidence="9" type="ORF">SAMN04488242_0708</name>
</gene>
<feature type="binding site" evidence="7">
    <location>
        <position position="150"/>
    </location>
    <ligand>
        <name>a 1,2-diacyl-sn-glycero-3-phospho-(1'-sn-glycerol)</name>
        <dbReference type="ChEBI" id="CHEBI:64716"/>
    </ligand>
</feature>
<name>A0A1G9I438_9ACTN</name>
<feature type="transmembrane region" description="Helical" evidence="7">
    <location>
        <begin position="137"/>
        <end position="155"/>
    </location>
</feature>
<dbReference type="GO" id="GO:0042158">
    <property type="term" value="P:lipoprotein biosynthetic process"/>
    <property type="evidence" value="ECO:0007669"/>
    <property type="project" value="UniProtKB-UniRule"/>
</dbReference>
<feature type="transmembrane region" description="Helical" evidence="7">
    <location>
        <begin position="248"/>
        <end position="267"/>
    </location>
</feature>
<feature type="region of interest" description="Disordered" evidence="8">
    <location>
        <begin position="279"/>
        <end position="325"/>
    </location>
</feature>
<comment type="similarity">
    <text evidence="1 7">Belongs to the Lgt family.</text>
</comment>
<feature type="transmembrane region" description="Helical" evidence="7">
    <location>
        <begin position="107"/>
        <end position="125"/>
    </location>
</feature>
<keyword evidence="4 7" id="KW-0812">Transmembrane</keyword>
<sequence length="325" mass="36345">MTNLVLTFPDIDPVAIRIFGLQIHWYALMYLLAFVIAYLLMRARLKHEPFRSITEPAPYTSGVIEDILAYAILGVLVGGRLGYTFFYKPGYYLTHPLEIFMLWEGGMSFHGGVIGVVLAMAWLAWRKKRPFLQVTDFLVPSIPLGLAAGRIGNFINGELWGRPAPEGLPWAMVIPTGGDVARHPSQIYQALLEGVLLFVILWLFARRNRYRGQVSGLFLAGYGLFRFIGEFFREPDAHLGYLGLGMSMGQWLSLPMLLAGVILFSWATARKIDDRQDPVAAVDNPAENEVQTDDEKLQGTVDEQSVSDADERVSEDQTSSGDEKL</sequence>
<dbReference type="NCBIfam" id="TIGR00544">
    <property type="entry name" value="lgt"/>
    <property type="match status" value="1"/>
</dbReference>
<feature type="transmembrane region" description="Helical" evidence="7">
    <location>
        <begin position="187"/>
        <end position="205"/>
    </location>
</feature>
<evidence type="ECO:0000256" key="3">
    <source>
        <dbReference type="ARBA" id="ARBA00022679"/>
    </source>
</evidence>
<evidence type="ECO:0000256" key="2">
    <source>
        <dbReference type="ARBA" id="ARBA00022475"/>
    </source>
</evidence>
<evidence type="ECO:0000256" key="1">
    <source>
        <dbReference type="ARBA" id="ARBA00007150"/>
    </source>
</evidence>
<feature type="transmembrane region" description="Helical" evidence="7">
    <location>
        <begin position="23"/>
        <end position="41"/>
    </location>
</feature>
<dbReference type="UniPathway" id="UPA00664"/>
<feature type="transmembrane region" description="Helical" evidence="7">
    <location>
        <begin position="67"/>
        <end position="87"/>
    </location>
</feature>
<evidence type="ECO:0000256" key="8">
    <source>
        <dbReference type="SAM" id="MobiDB-lite"/>
    </source>
</evidence>
<keyword evidence="6 7" id="KW-0472">Membrane</keyword>
<reference evidence="9 10" key="1">
    <citation type="submission" date="2016-10" db="EMBL/GenBank/DDBJ databases">
        <authorList>
            <person name="de Groot N.N."/>
        </authorList>
    </citation>
    <scope>NUCLEOTIDE SEQUENCE [LARGE SCALE GENOMIC DNA]</scope>
    <source>
        <strain evidence="9 10">CGMCC 1.9159</strain>
    </source>
</reference>
<evidence type="ECO:0000313" key="9">
    <source>
        <dbReference type="EMBL" id="SDL19852.1"/>
    </source>
</evidence>
<feature type="compositionally biased region" description="Basic and acidic residues" evidence="8">
    <location>
        <begin position="309"/>
        <end position="325"/>
    </location>
</feature>
<dbReference type="InterPro" id="IPR001640">
    <property type="entry name" value="Lgt"/>
</dbReference>
<dbReference type="GO" id="GO:0005886">
    <property type="term" value="C:plasma membrane"/>
    <property type="evidence" value="ECO:0007669"/>
    <property type="project" value="UniProtKB-SubCell"/>
</dbReference>
<dbReference type="HAMAP" id="MF_01147">
    <property type="entry name" value="Lgt"/>
    <property type="match status" value="1"/>
</dbReference>
<evidence type="ECO:0000256" key="6">
    <source>
        <dbReference type="ARBA" id="ARBA00023136"/>
    </source>
</evidence>
<comment type="catalytic activity">
    <reaction evidence="7">
        <text>L-cysteinyl-[prolipoprotein] + a 1,2-diacyl-sn-glycero-3-phospho-(1'-sn-glycerol) = an S-1,2-diacyl-sn-glyceryl-L-cysteinyl-[prolipoprotein] + sn-glycerol 1-phosphate + H(+)</text>
        <dbReference type="Rhea" id="RHEA:56712"/>
        <dbReference type="Rhea" id="RHEA-COMP:14679"/>
        <dbReference type="Rhea" id="RHEA-COMP:14680"/>
        <dbReference type="ChEBI" id="CHEBI:15378"/>
        <dbReference type="ChEBI" id="CHEBI:29950"/>
        <dbReference type="ChEBI" id="CHEBI:57685"/>
        <dbReference type="ChEBI" id="CHEBI:64716"/>
        <dbReference type="ChEBI" id="CHEBI:140658"/>
        <dbReference type="EC" id="2.5.1.145"/>
    </reaction>
</comment>
<comment type="pathway">
    <text evidence="7">Protein modification; lipoprotein biosynthesis (diacylglyceryl transfer).</text>
</comment>
<protein>
    <recommendedName>
        <fullName evidence="7">Phosphatidylglycerol--prolipoprotein diacylglyceryl transferase</fullName>
        <ecNumber evidence="7">2.5.1.145</ecNumber>
    </recommendedName>
</protein>
<feature type="transmembrane region" description="Helical" evidence="7">
    <location>
        <begin position="212"/>
        <end position="228"/>
    </location>
</feature>
<dbReference type="PROSITE" id="PS01311">
    <property type="entry name" value="LGT"/>
    <property type="match status" value="1"/>
</dbReference>
<keyword evidence="10" id="KW-1185">Reference proteome</keyword>
<dbReference type="STRING" id="686624.SAMN04488242_0708"/>
<proteinExistence type="inferred from homology"/>
<dbReference type="GO" id="GO:0008961">
    <property type="term" value="F:phosphatidylglycerol-prolipoprotein diacylglyceryl transferase activity"/>
    <property type="evidence" value="ECO:0007669"/>
    <property type="project" value="UniProtKB-UniRule"/>
</dbReference>
<dbReference type="AlphaFoldDB" id="A0A1G9I438"/>
<dbReference type="Proteomes" id="UP000199475">
    <property type="component" value="Unassembled WGS sequence"/>
</dbReference>
<comment type="subcellular location">
    <subcellularLocation>
        <location evidence="7">Cell membrane</location>
        <topology evidence="7">Multi-pass membrane protein</topology>
    </subcellularLocation>
</comment>
<dbReference type="EC" id="2.5.1.145" evidence="7"/>
<dbReference type="Pfam" id="PF01790">
    <property type="entry name" value="LGT"/>
    <property type="match status" value="1"/>
</dbReference>
<keyword evidence="3 7" id="KW-0808">Transferase</keyword>
<dbReference type="EMBL" id="FNGP01000001">
    <property type="protein sequence ID" value="SDL19852.1"/>
    <property type="molecule type" value="Genomic_DNA"/>
</dbReference>
<keyword evidence="5 7" id="KW-1133">Transmembrane helix</keyword>
<keyword evidence="2 7" id="KW-1003">Cell membrane</keyword>
<evidence type="ECO:0000313" key="10">
    <source>
        <dbReference type="Proteomes" id="UP000199475"/>
    </source>
</evidence>
<organism evidence="9 10">
    <name type="scientific">Tessaracoccus oleiagri</name>
    <dbReference type="NCBI Taxonomy" id="686624"/>
    <lineage>
        <taxon>Bacteria</taxon>
        <taxon>Bacillati</taxon>
        <taxon>Actinomycetota</taxon>
        <taxon>Actinomycetes</taxon>
        <taxon>Propionibacteriales</taxon>
        <taxon>Propionibacteriaceae</taxon>
        <taxon>Tessaracoccus</taxon>
    </lineage>
</organism>
<dbReference type="RefSeq" id="WP_218118303.1">
    <property type="nucleotide sequence ID" value="NZ_FNGP01000001.1"/>
</dbReference>
<keyword evidence="9" id="KW-0449">Lipoprotein</keyword>
<comment type="function">
    <text evidence="7">Catalyzes the transfer of the diacylglyceryl group from phosphatidylglycerol to the sulfhydryl group of the N-terminal cysteine of a prolipoprotein, the first step in the formation of mature lipoproteins.</text>
</comment>
<dbReference type="PANTHER" id="PTHR30589">
    <property type="entry name" value="PROLIPOPROTEIN DIACYLGLYCERYL TRANSFERASE"/>
    <property type="match status" value="1"/>
</dbReference>
<evidence type="ECO:0000256" key="5">
    <source>
        <dbReference type="ARBA" id="ARBA00022989"/>
    </source>
</evidence>
<evidence type="ECO:0000256" key="4">
    <source>
        <dbReference type="ARBA" id="ARBA00022692"/>
    </source>
</evidence>
<evidence type="ECO:0000256" key="7">
    <source>
        <dbReference type="HAMAP-Rule" id="MF_01147"/>
    </source>
</evidence>